<dbReference type="AlphaFoldDB" id="A0A370SFX4"/>
<accession>A0A370SFX4</accession>
<sequence>MKSFKKDNHYVPQAYLKQWATENKIPTYRLLVPHENCETWKSHSPSSIAKHQHLYTYYSGTADTDEIERWLDRDFENPATNSIAKVLMESRIEPKDWNNLFRFAVAQSVRTPYGLKQFLERQQEALPILMEETLKKSVSKFEEAAKTGIKLKFDPVEDFGNKPPIKVSRIRNAEGVEGVQVTALNGRKMWIWHLRHVLNRTINQLPKYRWTILHAPLGFTWPTTDNPLVKIAFNTKGEYYLNGGWITPGVQIILPLSPKHLLYTRLGMRPPPKGTVLNWKEAVFFRKVIIDSALRYIFAIAPSEISVIRPRTISQEQCSYEIKMWSDWHNDQSKEEAEYPD</sequence>
<organism evidence="1 2">
    <name type="scientific">Pseudomonas jessenii</name>
    <dbReference type="NCBI Taxonomy" id="77298"/>
    <lineage>
        <taxon>Bacteria</taxon>
        <taxon>Pseudomonadati</taxon>
        <taxon>Pseudomonadota</taxon>
        <taxon>Gammaproteobacteria</taxon>
        <taxon>Pseudomonadales</taxon>
        <taxon>Pseudomonadaceae</taxon>
        <taxon>Pseudomonas</taxon>
    </lineage>
</organism>
<evidence type="ECO:0000313" key="2">
    <source>
        <dbReference type="Proteomes" id="UP000255365"/>
    </source>
</evidence>
<comment type="caution">
    <text evidence="1">The sequence shown here is derived from an EMBL/GenBank/DDBJ whole genome shotgun (WGS) entry which is preliminary data.</text>
</comment>
<protein>
    <submittedName>
        <fullName evidence="1">Uncharacterized protein DUF4238</fullName>
    </submittedName>
</protein>
<gene>
    <name evidence="1" type="ORF">DEU51_10978</name>
</gene>
<dbReference type="InterPro" id="IPR025332">
    <property type="entry name" value="DUF4238"/>
</dbReference>
<proteinExistence type="predicted"/>
<evidence type="ECO:0000313" key="1">
    <source>
        <dbReference type="EMBL" id="RDL18644.1"/>
    </source>
</evidence>
<reference evidence="1 2" key="1">
    <citation type="submission" date="2018-07" db="EMBL/GenBank/DDBJ databases">
        <title>Genome sequencing of rice bacterial endophytes.</title>
        <authorList>
            <person name="Venturi V."/>
        </authorList>
    </citation>
    <scope>NUCLEOTIDE SEQUENCE [LARGE SCALE GENOMIC DNA]</scope>
    <source>
        <strain evidence="1 2">E2333</strain>
    </source>
</reference>
<dbReference type="EMBL" id="QRAV01000009">
    <property type="protein sequence ID" value="RDL18644.1"/>
    <property type="molecule type" value="Genomic_DNA"/>
</dbReference>
<dbReference type="Pfam" id="PF14022">
    <property type="entry name" value="DUF4238"/>
    <property type="match status" value="1"/>
</dbReference>
<dbReference type="RefSeq" id="WP_115147238.1">
    <property type="nucleotide sequence ID" value="NZ_QRAV01000009.1"/>
</dbReference>
<dbReference type="Proteomes" id="UP000255365">
    <property type="component" value="Unassembled WGS sequence"/>
</dbReference>
<name>A0A370SFX4_PSEJE</name>